<dbReference type="EMBL" id="BT142789">
    <property type="protein sequence ID" value="AFK42583.1"/>
    <property type="molecule type" value="mRNA"/>
</dbReference>
<reference evidence="1" key="1">
    <citation type="submission" date="2012-05" db="EMBL/GenBank/DDBJ databases">
        <authorList>
            <person name="Krishnakumar V."/>
            <person name="Cheung F."/>
            <person name="Xiao Y."/>
            <person name="Chan A."/>
            <person name="Moskal W.A."/>
            <person name="Town C.D."/>
        </authorList>
    </citation>
    <scope>NUCLEOTIDE SEQUENCE</scope>
</reference>
<protein>
    <submittedName>
        <fullName evidence="1">Uncharacterized protein</fullName>
    </submittedName>
</protein>
<name>I3SQP1_LOTJA</name>
<evidence type="ECO:0000313" key="1">
    <source>
        <dbReference type="EMBL" id="AFK42583.1"/>
    </source>
</evidence>
<proteinExistence type="evidence at transcript level"/>
<accession>I3SQP1</accession>
<organism evidence="1">
    <name type="scientific">Lotus japonicus</name>
    <name type="common">Lotus corniculatus var. japonicus</name>
    <dbReference type="NCBI Taxonomy" id="34305"/>
    <lineage>
        <taxon>Eukaryota</taxon>
        <taxon>Viridiplantae</taxon>
        <taxon>Streptophyta</taxon>
        <taxon>Embryophyta</taxon>
        <taxon>Tracheophyta</taxon>
        <taxon>Spermatophyta</taxon>
        <taxon>Magnoliopsida</taxon>
        <taxon>eudicotyledons</taxon>
        <taxon>Gunneridae</taxon>
        <taxon>Pentapetalae</taxon>
        <taxon>rosids</taxon>
        <taxon>fabids</taxon>
        <taxon>Fabales</taxon>
        <taxon>Fabaceae</taxon>
        <taxon>Papilionoideae</taxon>
        <taxon>50 kb inversion clade</taxon>
        <taxon>NPAAA clade</taxon>
        <taxon>Hologalegina</taxon>
        <taxon>robinioid clade</taxon>
        <taxon>Loteae</taxon>
        <taxon>Lotus</taxon>
    </lineage>
</organism>
<dbReference type="AlphaFoldDB" id="I3SQP1"/>
<sequence length="31" mass="3801">MYNRSSRRNQPIGNFSFIRNNQIVHYNTFIL</sequence>